<dbReference type="Proteomes" id="UP001165082">
    <property type="component" value="Unassembled WGS sequence"/>
</dbReference>
<dbReference type="OrthoDB" id="437369at2759"/>
<feature type="non-terminal residue" evidence="1">
    <location>
        <position position="278"/>
    </location>
</feature>
<organism evidence="1 2">
    <name type="scientific">Triparma retinervis</name>
    <dbReference type="NCBI Taxonomy" id="2557542"/>
    <lineage>
        <taxon>Eukaryota</taxon>
        <taxon>Sar</taxon>
        <taxon>Stramenopiles</taxon>
        <taxon>Ochrophyta</taxon>
        <taxon>Bolidophyceae</taxon>
        <taxon>Parmales</taxon>
        <taxon>Triparmaceae</taxon>
        <taxon>Triparma</taxon>
    </lineage>
</organism>
<dbReference type="GO" id="GO:0001735">
    <property type="term" value="F:prenylcysteine oxidase activity"/>
    <property type="evidence" value="ECO:0007669"/>
    <property type="project" value="InterPro"/>
</dbReference>
<sequence length="278" mass="30062">TPSSSKKNTSNPHFLEEHTLISPLLNTSWSAFFSTSISPLPSRLHSELSAAVNRVNYNADLSDDLPALVSLVSHVPLVSGSLFNFAEGNEMICEDVRRGDIVEGLVKLVLYDGGAGRFFVYVGGEIKGDEGGYDDVVLAMPLKQMEGGLVFKETSHIDGAVVMDMRFDGIEGREGGIRGDGKEYKTTVTTYVEGEGRVKGLGEEVPESVFMVDGSFGEDGVFSITLIMEEGGRTLYKVFSENHLSHDTIKGMFGGDAKVLTSHKWSPSTSNGAYPTFT</sequence>
<reference evidence="1" key="1">
    <citation type="submission" date="2022-07" db="EMBL/GenBank/DDBJ databases">
        <title>Genome analysis of Parmales, a sister group of diatoms, reveals the evolutionary specialization of diatoms from phago-mixotrophs to photoautotrophs.</title>
        <authorList>
            <person name="Ban H."/>
            <person name="Sato S."/>
            <person name="Yoshikawa S."/>
            <person name="Kazumasa Y."/>
            <person name="Nakamura Y."/>
            <person name="Ichinomiya M."/>
            <person name="Saitoh K."/>
            <person name="Sato N."/>
            <person name="Blanc-Mathieu R."/>
            <person name="Endo H."/>
            <person name="Kuwata A."/>
            <person name="Ogata H."/>
        </authorList>
    </citation>
    <scope>NUCLEOTIDE SEQUENCE</scope>
</reference>
<protein>
    <submittedName>
        <fullName evidence="1">Uncharacterized protein</fullName>
    </submittedName>
</protein>
<comment type="caution">
    <text evidence="1">The sequence shown here is derived from an EMBL/GenBank/DDBJ whole genome shotgun (WGS) entry which is preliminary data.</text>
</comment>
<dbReference type="PANTHER" id="PTHR15944">
    <property type="entry name" value="FARNESYLCYSTEINE LYASE"/>
    <property type="match status" value="1"/>
</dbReference>
<dbReference type="AlphaFoldDB" id="A0A9W7A0C5"/>
<dbReference type="PANTHER" id="PTHR15944:SF0">
    <property type="entry name" value="PRENYLCYSTEINE LYASE DOMAIN-CONTAINING PROTEIN"/>
    <property type="match status" value="1"/>
</dbReference>
<dbReference type="EMBL" id="BRXZ01005160">
    <property type="protein sequence ID" value="GMH61211.1"/>
    <property type="molecule type" value="Genomic_DNA"/>
</dbReference>
<gene>
    <name evidence="1" type="ORF">TrRE_jg926</name>
</gene>
<evidence type="ECO:0000313" key="2">
    <source>
        <dbReference type="Proteomes" id="UP001165082"/>
    </source>
</evidence>
<dbReference type="GO" id="GO:0030327">
    <property type="term" value="P:prenylated protein catabolic process"/>
    <property type="evidence" value="ECO:0007669"/>
    <property type="project" value="TreeGrafter"/>
</dbReference>
<keyword evidence="2" id="KW-1185">Reference proteome</keyword>
<proteinExistence type="predicted"/>
<dbReference type="InterPro" id="IPR017046">
    <property type="entry name" value="Prenylcysteine_Oxase1"/>
</dbReference>
<name>A0A9W7A0C5_9STRA</name>
<feature type="non-terminal residue" evidence="1">
    <location>
        <position position="1"/>
    </location>
</feature>
<evidence type="ECO:0000313" key="1">
    <source>
        <dbReference type="EMBL" id="GMH61211.1"/>
    </source>
</evidence>
<accession>A0A9W7A0C5</accession>